<dbReference type="EMBL" id="NOZQ01000037">
    <property type="protein sequence ID" value="OYD17041.1"/>
    <property type="molecule type" value="Genomic_DNA"/>
</dbReference>
<evidence type="ECO:0000313" key="3">
    <source>
        <dbReference type="EMBL" id="OYD17041.1"/>
    </source>
</evidence>
<gene>
    <name evidence="3" type="ORF">CH333_02075</name>
</gene>
<dbReference type="NCBIfam" id="TIGR04183">
    <property type="entry name" value="Por_Secre_tail"/>
    <property type="match status" value="1"/>
</dbReference>
<evidence type="ECO:0000259" key="2">
    <source>
        <dbReference type="Pfam" id="PF18962"/>
    </source>
</evidence>
<dbReference type="Proteomes" id="UP000215215">
    <property type="component" value="Unassembled WGS sequence"/>
</dbReference>
<sequence>MHKVLGVVVSLVLCVSMSTGQVLFEEYFTDGNLTLDWFDGWHAAEPPDTITAASATGNPSGDGWVGKLVNTAMVATALAGTSTIKDYSIETYIYTAVRAGMGPYQGIVACWDTTTRYYYLLICDFDGSQRIRLSFNESAGHDDIRIWTGDEIPGGVPTEDGWHKLKLKVVGDQIWAYFDDEELPDCPFTYAGGTERGFFGIYVFSMSGVDSVLCDDIVVTEETGVEEETNDAGKTVLNVFPVPTVGNVNINYTIPQKTDASLEVYDIQGREVATLYSGTRDAGTYSAVWERKGFTSGVYFLRLSTDYGEQCRRILVLR</sequence>
<proteinExistence type="predicted"/>
<feature type="chain" id="PRO_5012579250" description="Secretion system C-terminal sorting domain-containing protein" evidence="1">
    <location>
        <begin position="25"/>
        <end position="318"/>
    </location>
</feature>
<dbReference type="AlphaFoldDB" id="A0A235BXR0"/>
<dbReference type="Pfam" id="PF18962">
    <property type="entry name" value="Por_Secre_tail"/>
    <property type="match status" value="1"/>
</dbReference>
<organism evidence="3 4">
    <name type="scientific">candidate division WOR-3 bacterium JGI_Cruoil_03_44_89</name>
    <dbReference type="NCBI Taxonomy" id="1973748"/>
    <lineage>
        <taxon>Bacteria</taxon>
        <taxon>Bacteria division WOR-3</taxon>
    </lineage>
</organism>
<feature type="domain" description="Secretion system C-terminal sorting" evidence="2">
    <location>
        <begin position="239"/>
        <end position="316"/>
    </location>
</feature>
<keyword evidence="1" id="KW-0732">Signal</keyword>
<dbReference type="Gene3D" id="2.60.120.560">
    <property type="entry name" value="Exo-inulinase, domain 1"/>
    <property type="match status" value="1"/>
</dbReference>
<evidence type="ECO:0000313" key="4">
    <source>
        <dbReference type="Proteomes" id="UP000215215"/>
    </source>
</evidence>
<comment type="caution">
    <text evidence="3">The sequence shown here is derived from an EMBL/GenBank/DDBJ whole genome shotgun (WGS) entry which is preliminary data.</text>
</comment>
<evidence type="ECO:0000256" key="1">
    <source>
        <dbReference type="SAM" id="SignalP"/>
    </source>
</evidence>
<feature type="signal peptide" evidence="1">
    <location>
        <begin position="1"/>
        <end position="24"/>
    </location>
</feature>
<dbReference type="Gene3D" id="2.60.40.4070">
    <property type="match status" value="1"/>
</dbReference>
<dbReference type="InterPro" id="IPR026444">
    <property type="entry name" value="Secre_tail"/>
</dbReference>
<protein>
    <recommendedName>
        <fullName evidence="2">Secretion system C-terminal sorting domain-containing protein</fullName>
    </recommendedName>
</protein>
<reference evidence="3 4" key="1">
    <citation type="submission" date="2017-07" db="EMBL/GenBank/DDBJ databases">
        <title>Recovery of genomes from metagenomes via a dereplication, aggregation, and scoring strategy.</title>
        <authorList>
            <person name="Sieber C.M."/>
            <person name="Probst A.J."/>
            <person name="Sharrar A."/>
            <person name="Thomas B.C."/>
            <person name="Hess M."/>
            <person name="Tringe S.G."/>
            <person name="Banfield J.F."/>
        </authorList>
    </citation>
    <scope>NUCLEOTIDE SEQUENCE [LARGE SCALE GENOMIC DNA]</scope>
    <source>
        <strain evidence="3">JGI_Cruoil_03_44_89</strain>
    </source>
</reference>
<name>A0A235BXR0_UNCW3</name>
<accession>A0A235BXR0</accession>